<dbReference type="Gene3D" id="2.120.10.90">
    <property type="entry name" value="DNA gyrase/topoisomerase IV, subunit A, C-terminal"/>
    <property type="match status" value="1"/>
</dbReference>
<keyword evidence="9" id="KW-0963">Cytoplasm</keyword>
<evidence type="ECO:0000256" key="7">
    <source>
        <dbReference type="ARBA" id="ARBA00023235"/>
    </source>
</evidence>
<evidence type="ECO:0000259" key="13">
    <source>
        <dbReference type="PROSITE" id="PS52040"/>
    </source>
</evidence>
<comment type="catalytic activity">
    <reaction evidence="1 9 10">
        <text>ATP-dependent breakage, passage and rejoining of double-stranded DNA.</text>
        <dbReference type="EC" id="5.6.2.2"/>
    </reaction>
</comment>
<dbReference type="InterPro" id="IPR050220">
    <property type="entry name" value="Type_II_DNA_Topoisomerases"/>
</dbReference>
<dbReference type="NCBIfam" id="NF004044">
    <property type="entry name" value="PRK05561.1"/>
    <property type="match status" value="1"/>
</dbReference>
<keyword evidence="3 9" id="KW-0547">Nucleotide-binding</keyword>
<dbReference type="RefSeq" id="WP_015425045.1">
    <property type="nucleotide sequence ID" value="NC_020449.1"/>
</dbReference>
<dbReference type="PANTHER" id="PTHR43493">
    <property type="entry name" value="DNA GYRASE/TOPOISOMERASE SUBUNIT A"/>
    <property type="match status" value="1"/>
</dbReference>
<dbReference type="NCBIfam" id="TIGR01063">
    <property type="entry name" value="gyrA"/>
    <property type="match status" value="1"/>
</dbReference>
<dbReference type="InterPro" id="IPR013760">
    <property type="entry name" value="Topo_IIA-like_dom_sf"/>
</dbReference>
<dbReference type="PROSITE" id="PS52040">
    <property type="entry name" value="TOPO_IIA"/>
    <property type="match status" value="1"/>
</dbReference>
<dbReference type="Gene3D" id="3.30.1360.40">
    <property type="match status" value="1"/>
</dbReference>
<dbReference type="GO" id="GO:0005524">
    <property type="term" value="F:ATP binding"/>
    <property type="evidence" value="ECO:0007669"/>
    <property type="project" value="UniProtKB-UniRule"/>
</dbReference>
<dbReference type="FunFam" id="1.10.268.10:FF:000001">
    <property type="entry name" value="DNA gyrase subunit A"/>
    <property type="match status" value="1"/>
</dbReference>
<evidence type="ECO:0000256" key="9">
    <source>
        <dbReference type="HAMAP-Rule" id="MF_01897"/>
    </source>
</evidence>
<comment type="similarity">
    <text evidence="2 9">Belongs to the type II topoisomerase GyrA/ParC subunit family.</text>
</comment>
<dbReference type="PANTHER" id="PTHR43493:SF5">
    <property type="entry name" value="DNA GYRASE SUBUNIT A, CHLOROPLASTIC_MITOCHONDRIAL"/>
    <property type="match status" value="1"/>
</dbReference>
<proteinExistence type="inferred from homology"/>
<evidence type="ECO:0000256" key="12">
    <source>
        <dbReference type="SAM" id="MobiDB-lite"/>
    </source>
</evidence>
<dbReference type="SUPFAM" id="SSF101904">
    <property type="entry name" value="GyrA/ParC C-terminal domain-like"/>
    <property type="match status" value="1"/>
</dbReference>
<dbReference type="Gene3D" id="1.10.268.10">
    <property type="entry name" value="Topoisomerase, domain 3"/>
    <property type="match status" value="1"/>
</dbReference>
<dbReference type="GO" id="GO:0034335">
    <property type="term" value="F:DNA negative supercoiling activity"/>
    <property type="evidence" value="ECO:0007669"/>
    <property type="project" value="UniProtKB-ARBA"/>
</dbReference>
<dbReference type="HOGENOM" id="CLU_002977_6_1_0"/>
<evidence type="ECO:0000256" key="8">
    <source>
        <dbReference type="ARBA" id="ARBA00063644"/>
    </source>
</evidence>
<dbReference type="InterPro" id="IPR035516">
    <property type="entry name" value="Gyrase/topoIV_suA_C"/>
</dbReference>
<dbReference type="FunFam" id="2.120.10.90:FF:000005">
    <property type="entry name" value="DNA topoisomerase 4 subunit A"/>
    <property type="match status" value="1"/>
</dbReference>
<dbReference type="KEGG" id="caci:CLOAM1331"/>
<gene>
    <name evidence="9 14" type="primary">gyrA</name>
    <name evidence="14" type="ordered locus">CLOAM1331</name>
</gene>
<dbReference type="InterPro" id="IPR005743">
    <property type="entry name" value="GyrA"/>
</dbReference>
<dbReference type="STRING" id="459349.CLOAM1331"/>
<dbReference type="Pfam" id="PF03989">
    <property type="entry name" value="DNA_gyraseA_C"/>
    <property type="match status" value="6"/>
</dbReference>
<dbReference type="GO" id="GO:0005694">
    <property type="term" value="C:chromosome"/>
    <property type="evidence" value="ECO:0007669"/>
    <property type="project" value="InterPro"/>
</dbReference>
<keyword evidence="15" id="KW-1185">Reference proteome</keyword>
<dbReference type="InterPro" id="IPR002205">
    <property type="entry name" value="Topo_IIA_dom_A"/>
</dbReference>
<keyword evidence="5 9" id="KW-0799">Topoisomerase</keyword>
<feature type="region of interest" description="Disordered" evidence="12">
    <location>
        <begin position="819"/>
        <end position="874"/>
    </location>
</feature>
<dbReference type="InterPro" id="IPR006691">
    <property type="entry name" value="GyrA/parC_rep"/>
</dbReference>
<dbReference type="OrthoDB" id="9806486at2"/>
<evidence type="ECO:0000256" key="3">
    <source>
        <dbReference type="ARBA" id="ARBA00022741"/>
    </source>
</evidence>
<evidence type="ECO:0000313" key="14">
    <source>
        <dbReference type="EMBL" id="CAO81187.1"/>
    </source>
</evidence>
<evidence type="ECO:0000256" key="1">
    <source>
        <dbReference type="ARBA" id="ARBA00000185"/>
    </source>
</evidence>
<feature type="compositionally biased region" description="Acidic residues" evidence="12">
    <location>
        <begin position="840"/>
        <end position="874"/>
    </location>
</feature>
<dbReference type="GO" id="GO:0006265">
    <property type="term" value="P:DNA topological change"/>
    <property type="evidence" value="ECO:0007669"/>
    <property type="project" value="UniProtKB-UniRule"/>
</dbReference>
<feature type="coiled-coil region" evidence="11">
    <location>
        <begin position="435"/>
        <end position="469"/>
    </location>
</feature>
<dbReference type="AlphaFoldDB" id="B0VIP6"/>
<dbReference type="EC" id="5.6.2.2" evidence="9"/>
<keyword evidence="7 9" id="KW-0413">Isomerase</keyword>
<evidence type="ECO:0000256" key="10">
    <source>
        <dbReference type="PROSITE-ProRule" id="PRU01384"/>
    </source>
</evidence>
<dbReference type="InterPro" id="IPR013758">
    <property type="entry name" value="Topo_IIA_A/C_ab"/>
</dbReference>
<dbReference type="GO" id="GO:0003677">
    <property type="term" value="F:DNA binding"/>
    <property type="evidence" value="ECO:0007669"/>
    <property type="project" value="UniProtKB-UniRule"/>
</dbReference>
<dbReference type="eggNOG" id="COG0188">
    <property type="taxonomic scope" value="Bacteria"/>
</dbReference>
<comment type="subunit">
    <text evidence="9">Heterotetramer, composed of two GyrA and two GyrB chains. In the heterotetramer, GyrA contains the active site tyrosine that forms a transient covalent intermediate with DNA, while GyrB binds cofactors and catalyzes ATP hydrolysis.</text>
</comment>
<comment type="subunit">
    <text evidence="8">Heterotetramer composed of ParC and ParE.</text>
</comment>
<evidence type="ECO:0000256" key="2">
    <source>
        <dbReference type="ARBA" id="ARBA00008263"/>
    </source>
</evidence>
<organism evidence="14 15">
    <name type="scientific">Cloacimonas acidaminovorans (strain Evry)</name>
    <dbReference type="NCBI Taxonomy" id="459349"/>
    <lineage>
        <taxon>Bacteria</taxon>
        <taxon>Pseudomonadati</taxon>
        <taxon>Candidatus Cloacimonadota</taxon>
        <taxon>Candidatus Cloacimonadia</taxon>
        <taxon>Candidatus Cloacimonadales</taxon>
        <taxon>Candidatus Cloacimonadaceae</taxon>
        <taxon>Candidatus Cloacimonas</taxon>
    </lineage>
</organism>
<comment type="subcellular location">
    <subcellularLocation>
        <location evidence="9">Cytoplasm</location>
    </subcellularLocation>
</comment>
<keyword evidence="4 9" id="KW-0067">ATP-binding</keyword>
<dbReference type="SMART" id="SM00434">
    <property type="entry name" value="TOP4c"/>
    <property type="match status" value="1"/>
</dbReference>
<dbReference type="GO" id="GO:0009330">
    <property type="term" value="C:DNA topoisomerase type II (double strand cut, ATP-hydrolyzing) complex"/>
    <property type="evidence" value="ECO:0007669"/>
    <property type="project" value="TreeGrafter"/>
</dbReference>
<keyword evidence="6 9" id="KW-0238">DNA-binding</keyword>
<dbReference type="InterPro" id="IPR013757">
    <property type="entry name" value="Topo_IIA_A_a_sf"/>
</dbReference>
<reference evidence="14 15" key="1">
    <citation type="journal article" date="2008" name="J. Bacteriol.">
        <title>'Candidatus Cloacamonas acidaminovorans': genome sequence reconstruction provides a first glimpse of a new bacterial division.</title>
        <authorList>
            <person name="Pelletier E."/>
            <person name="Kreimeyer A."/>
            <person name="Bocs S."/>
            <person name="Rouy Z."/>
            <person name="Gyapay G."/>
            <person name="Chouari R."/>
            <person name="Riviere D."/>
            <person name="Ganesan A."/>
            <person name="Daegelen P."/>
            <person name="Sghir A."/>
            <person name="Cohen G.N."/>
            <person name="Medigue C."/>
            <person name="Weissenbach J."/>
            <person name="Le Paslier D."/>
        </authorList>
    </citation>
    <scope>NUCLEOTIDE SEQUENCE [LARGE SCALE GENOMIC DNA]</scope>
    <source>
        <strain evidence="15">Evry</strain>
    </source>
</reference>
<keyword evidence="11" id="KW-0175">Coiled coil</keyword>
<dbReference type="SUPFAM" id="SSF56719">
    <property type="entry name" value="Type II DNA topoisomerase"/>
    <property type="match status" value="1"/>
</dbReference>
<dbReference type="FunFam" id="3.30.1360.40:FF:000002">
    <property type="entry name" value="DNA gyrase subunit A"/>
    <property type="match status" value="1"/>
</dbReference>
<feature type="domain" description="Topo IIA-type catalytic" evidence="13">
    <location>
        <begin position="33"/>
        <end position="498"/>
    </location>
</feature>
<dbReference type="HAMAP" id="MF_01897">
    <property type="entry name" value="GyrA"/>
    <property type="match status" value="1"/>
</dbReference>
<comment type="function">
    <text evidence="9">A type II topoisomerase that negatively supercoils closed circular double-stranded (ds) DNA in an ATP-dependent manner to modulate DNA topology and maintain chromosomes in an underwound state. Negative supercoiling favors strand separation, and DNA replication, transcription, recombination and repair, all of which involve strand separation. Also able to catalyze the interconversion of other topological isomers of dsDNA rings, including catenanes and knotted rings. Type II topoisomerases break and join 2 DNA strands simultaneously in an ATP-dependent manner.</text>
</comment>
<evidence type="ECO:0000256" key="4">
    <source>
        <dbReference type="ARBA" id="ARBA00022840"/>
    </source>
</evidence>
<evidence type="ECO:0000256" key="6">
    <source>
        <dbReference type="ARBA" id="ARBA00023125"/>
    </source>
</evidence>
<dbReference type="CDD" id="cd00187">
    <property type="entry name" value="TOP4c"/>
    <property type="match status" value="1"/>
</dbReference>
<feature type="short sequence motif" description="GyrA-box" evidence="9">
    <location>
        <begin position="525"/>
        <end position="531"/>
    </location>
</feature>
<dbReference type="Pfam" id="PF00521">
    <property type="entry name" value="DNA_topoisoIV"/>
    <property type="match status" value="1"/>
</dbReference>
<accession>B0VIP6</accession>
<dbReference type="GO" id="GO:0005737">
    <property type="term" value="C:cytoplasm"/>
    <property type="evidence" value="ECO:0007669"/>
    <property type="project" value="UniProtKB-SubCell"/>
</dbReference>
<evidence type="ECO:0000313" key="15">
    <source>
        <dbReference type="Proteomes" id="UP000002019"/>
    </source>
</evidence>
<dbReference type="NCBIfam" id="NF004043">
    <property type="entry name" value="PRK05560.1"/>
    <property type="match status" value="1"/>
</dbReference>
<feature type="active site" description="O-(5'-phospho-DNA)-tyrosine intermediate" evidence="9 10">
    <location>
        <position position="121"/>
    </location>
</feature>
<dbReference type="GO" id="GO:0006261">
    <property type="term" value="P:DNA-templated DNA replication"/>
    <property type="evidence" value="ECO:0007669"/>
    <property type="project" value="UniProtKB-UniRule"/>
</dbReference>
<sequence>MSETTNIIPVQIEEQLKQAYLDYSMSVIVSRALPDIRDGLKPSQRRIIYAMHELNLTPGSHFRKCAKIAGDTSGNYHPHGEQVVYPTLVRLAQPWIMRYPLIEGQGNFGSIDGDPPAAMRYTEARLQKITMEMLTELEKDTVEFRSNYDETRQEPTVFPARFPNLLVNGSSGIAVGMATNMPPHNIGEVCDAIIALIDNPDLQPLDLLEYIKGPDFPTGGFILGTEGIREYFETGRGKIIMRGETEIETLPNDIEQIIIRSIPYQLSTSQLIERMVELVKDKKIEGISDIRDESGRDGMRIVIQVKRNHDAQVVRNLLYKYTQLQSTFGVINLCLIDGVPQVVNMKEMLQNFIDFRHEVVLRRTQFDLRNAKERLHILEGLKIALDNLDEVIALIRASQTPNDASVGLQEKFGLSEIQAKAILDMRLQRLTGLERDKIETEYQELLIIIARLTELVEHKELRMNLIKEETAEIRDKFADKRLTTIIPAPAGSFNMEDLIADEMVVVTITHDGYVKRLPVDTYKVQARGGKGLSASNLKEEDFIQYLFVASTHSYILLFTDHGMCYWLKVFEIPEASRTARGKAIVNLVKLAEGDRIKAFVTLKDFHPEQNIVMCTRNGLVKKTPLTAFSHPRSIGIKAIKLREGDELIDARICEAGDDILLATHDGKCNRFSESEIRSMRRFSQGVKGIRLRNGDYVISMTIATAQDQLENGKPNSSTILAISEKGYGKRSPISSYSVTRRGSMGVITLKTNERNGYLAALMLVRDDDDLMIITQGGMIIRQRVSEISVVGRNTLGVRLINLAPNDVVRDISLVHSEPDEESLDKEVETLKAKPASNLEEFADGEDEEFAEEDEEEIEEMDESEEDLENEEDNE</sequence>
<comment type="miscellaneous">
    <text evidence="9">Few gyrases are as efficient as E.coli at forming negative supercoils. Not all organisms have 2 type II topoisomerases; in organisms with a single type II topoisomerase this enzyme also has to decatenate newly replicated chromosomes.</text>
</comment>
<dbReference type="EMBL" id="CU466930">
    <property type="protein sequence ID" value="CAO81187.1"/>
    <property type="molecule type" value="Genomic_DNA"/>
</dbReference>
<evidence type="ECO:0000256" key="5">
    <source>
        <dbReference type="ARBA" id="ARBA00023029"/>
    </source>
</evidence>
<evidence type="ECO:0000256" key="11">
    <source>
        <dbReference type="SAM" id="Coils"/>
    </source>
</evidence>
<protein>
    <recommendedName>
        <fullName evidence="9">DNA gyrase subunit A</fullName>
        <ecNumber evidence="9">5.6.2.2</ecNumber>
    </recommendedName>
</protein>
<name>B0VIP6_CLOAI</name>
<dbReference type="Proteomes" id="UP000002019">
    <property type="component" value="Chromosome"/>
</dbReference>
<dbReference type="Gene3D" id="3.90.199.10">
    <property type="entry name" value="Topoisomerase II, domain 5"/>
    <property type="match status" value="1"/>
</dbReference>